<protein>
    <submittedName>
        <fullName evidence="2">Uncharacterized protein</fullName>
    </submittedName>
</protein>
<keyword evidence="1" id="KW-0472">Membrane</keyword>
<organism evidence="2 3">
    <name type="scientific">Photobacterium marinum</name>
    <dbReference type="NCBI Taxonomy" id="1056511"/>
    <lineage>
        <taxon>Bacteria</taxon>
        <taxon>Pseudomonadati</taxon>
        <taxon>Pseudomonadota</taxon>
        <taxon>Gammaproteobacteria</taxon>
        <taxon>Vibrionales</taxon>
        <taxon>Vibrionaceae</taxon>
        <taxon>Photobacterium</taxon>
    </lineage>
</organism>
<accession>L8JA72</accession>
<evidence type="ECO:0000256" key="1">
    <source>
        <dbReference type="SAM" id="Phobius"/>
    </source>
</evidence>
<dbReference type="EMBL" id="AMZO01000026">
    <property type="protein sequence ID" value="ELR64459.1"/>
    <property type="molecule type" value="Genomic_DNA"/>
</dbReference>
<gene>
    <name evidence="2" type="ORF">C942_02483</name>
</gene>
<reference evidence="2 3" key="1">
    <citation type="submission" date="2012-12" db="EMBL/GenBank/DDBJ databases">
        <title>Genome Assembly of Photobacterium sp. AK15.</title>
        <authorList>
            <person name="Khatri I."/>
            <person name="Vaidya B."/>
            <person name="Srinivas T.N.R."/>
            <person name="Subramanian S."/>
            <person name="Pinnaka A."/>
        </authorList>
    </citation>
    <scope>NUCLEOTIDE SEQUENCE [LARGE SCALE GENOMIC DNA]</scope>
    <source>
        <strain evidence="2 3">AK15</strain>
    </source>
</reference>
<dbReference type="Proteomes" id="UP000011134">
    <property type="component" value="Unassembled WGS sequence"/>
</dbReference>
<dbReference type="AlphaFoldDB" id="L8JA72"/>
<feature type="transmembrane region" description="Helical" evidence="1">
    <location>
        <begin position="35"/>
        <end position="56"/>
    </location>
</feature>
<feature type="transmembrane region" description="Helical" evidence="1">
    <location>
        <begin position="163"/>
        <end position="185"/>
    </location>
</feature>
<feature type="transmembrane region" description="Helical" evidence="1">
    <location>
        <begin position="108"/>
        <end position="127"/>
    </location>
</feature>
<dbReference type="RefSeq" id="WP_007468100.1">
    <property type="nucleotide sequence ID" value="NZ_AMZO01000026.1"/>
</dbReference>
<keyword evidence="1" id="KW-1133">Transmembrane helix</keyword>
<feature type="transmembrane region" description="Helical" evidence="1">
    <location>
        <begin position="68"/>
        <end position="88"/>
    </location>
</feature>
<dbReference type="PATRIC" id="fig|1056511.3.peg.3557"/>
<evidence type="ECO:0000313" key="2">
    <source>
        <dbReference type="EMBL" id="ELR64459.1"/>
    </source>
</evidence>
<name>L8JA72_9GAMM</name>
<sequence>MSSESALTAVSEDNEPESTVLELTPDWSESVQVNIAIAMAALLVTASAVTLPMMASVTQQSHQYLNDIFWLVGLGSIVTSALLIDWVLDKSHINFKQRLTLMGGGYLAFALLISFISIAVTAQFFALEMDKIETTIFSIPFLCFFIGGISVFFKVMTEDDHSLALFGILSSFGLSYLLIEFPCIWL</sequence>
<proteinExistence type="predicted"/>
<keyword evidence="1" id="KW-0812">Transmembrane</keyword>
<feature type="transmembrane region" description="Helical" evidence="1">
    <location>
        <begin position="139"/>
        <end position="157"/>
    </location>
</feature>
<comment type="caution">
    <text evidence="2">The sequence shown here is derived from an EMBL/GenBank/DDBJ whole genome shotgun (WGS) entry which is preliminary data.</text>
</comment>
<evidence type="ECO:0000313" key="3">
    <source>
        <dbReference type="Proteomes" id="UP000011134"/>
    </source>
</evidence>
<keyword evidence="3" id="KW-1185">Reference proteome</keyword>